<evidence type="ECO:0000256" key="1">
    <source>
        <dbReference type="SAM" id="MobiDB-lite"/>
    </source>
</evidence>
<reference evidence="4" key="1">
    <citation type="submission" date="2025-08" db="UniProtKB">
        <authorList>
            <consortium name="RefSeq"/>
        </authorList>
    </citation>
    <scope>IDENTIFICATION</scope>
</reference>
<keyword evidence="3" id="KW-1185">Reference proteome</keyword>
<sequence>MVVTSFSSSSSSSCASFGSFDDVSVKPVAAGGTIKFLCSYGGKILPRYPDGKLRYVGGHTRVLAVDRSLPFSELQGKLEEMCGWGAVSLRCQLPTEDLDALVSVTSDEDLANLLEEYDLASRDRADPLKIRAADPLKIRAFLFPPPVKTPSPPSTPSKDKTSATAVRPPVHHIVAPARRSGRRTVAAGDPRFQANHHQRHHHHHRGNPGPHQFLVHHGNYWQ</sequence>
<dbReference type="Pfam" id="PF00564">
    <property type="entry name" value="PB1"/>
    <property type="match status" value="1"/>
</dbReference>
<dbReference type="Gene3D" id="3.10.20.90">
    <property type="entry name" value="Phosphatidylinositol 3-kinase Catalytic Subunit, Chain A, domain 1"/>
    <property type="match status" value="1"/>
</dbReference>
<dbReference type="FunCoup" id="A0A6I9QHL1">
    <property type="interactions" value="2208"/>
</dbReference>
<dbReference type="OrthoDB" id="1914296at2759"/>
<dbReference type="KEGG" id="egu:105035522"/>
<feature type="domain" description="PB1" evidence="2">
    <location>
        <begin position="48"/>
        <end position="145"/>
    </location>
</feature>
<name>A0A6I9QHL1_ELAGV</name>
<organism evidence="3 4">
    <name type="scientific">Elaeis guineensis var. tenera</name>
    <name type="common">Oil palm</name>
    <dbReference type="NCBI Taxonomy" id="51953"/>
    <lineage>
        <taxon>Eukaryota</taxon>
        <taxon>Viridiplantae</taxon>
        <taxon>Streptophyta</taxon>
        <taxon>Embryophyta</taxon>
        <taxon>Tracheophyta</taxon>
        <taxon>Spermatophyta</taxon>
        <taxon>Magnoliopsida</taxon>
        <taxon>Liliopsida</taxon>
        <taxon>Arecaceae</taxon>
        <taxon>Arecoideae</taxon>
        <taxon>Cocoseae</taxon>
        <taxon>Elaeidinae</taxon>
        <taxon>Elaeis</taxon>
    </lineage>
</organism>
<dbReference type="PANTHER" id="PTHR31066:SF10">
    <property type="entry name" value="OCTICOSAPEPTIDE_PHOX_BEM1P FAMILY PROTEIN"/>
    <property type="match status" value="1"/>
</dbReference>
<evidence type="ECO:0000259" key="2">
    <source>
        <dbReference type="SMART" id="SM00666"/>
    </source>
</evidence>
<dbReference type="AlphaFoldDB" id="A0A6I9QHL1"/>
<protein>
    <submittedName>
        <fullName evidence="4">Uncharacterized protein LOC105035522</fullName>
    </submittedName>
</protein>
<dbReference type="InterPro" id="IPR000270">
    <property type="entry name" value="PB1_dom"/>
</dbReference>
<dbReference type="SUPFAM" id="SSF54277">
    <property type="entry name" value="CAD &amp; PB1 domains"/>
    <property type="match status" value="1"/>
</dbReference>
<evidence type="ECO:0000313" key="3">
    <source>
        <dbReference type="Proteomes" id="UP000504607"/>
    </source>
</evidence>
<dbReference type="SMART" id="SM00666">
    <property type="entry name" value="PB1"/>
    <property type="match status" value="1"/>
</dbReference>
<dbReference type="InParanoid" id="A0A6I9QHL1"/>
<evidence type="ECO:0000313" key="4">
    <source>
        <dbReference type="RefSeq" id="XP_010909406.2"/>
    </source>
</evidence>
<feature type="region of interest" description="Disordered" evidence="1">
    <location>
        <begin position="144"/>
        <end position="167"/>
    </location>
</feature>
<dbReference type="CDD" id="cd06410">
    <property type="entry name" value="PB1_UP2"/>
    <property type="match status" value="1"/>
</dbReference>
<dbReference type="Proteomes" id="UP000504607">
    <property type="component" value="Unplaced"/>
</dbReference>
<feature type="compositionally biased region" description="Basic residues" evidence="1">
    <location>
        <begin position="194"/>
        <end position="206"/>
    </location>
</feature>
<proteinExistence type="predicted"/>
<feature type="region of interest" description="Disordered" evidence="1">
    <location>
        <begin position="194"/>
        <end position="222"/>
    </location>
</feature>
<dbReference type="InterPro" id="IPR053198">
    <property type="entry name" value="Gynoecium_Dev_Regulator"/>
</dbReference>
<gene>
    <name evidence="4" type="primary">LOC105035522</name>
</gene>
<feature type="compositionally biased region" description="Pro residues" evidence="1">
    <location>
        <begin position="144"/>
        <end position="155"/>
    </location>
</feature>
<dbReference type="PANTHER" id="PTHR31066">
    <property type="entry name" value="OS05G0427100 PROTEIN-RELATED"/>
    <property type="match status" value="1"/>
</dbReference>
<dbReference type="RefSeq" id="XP_010909406.2">
    <property type="nucleotide sequence ID" value="XM_010911104.2"/>
</dbReference>
<accession>A0A6I9QHL1</accession>